<keyword evidence="3" id="KW-1185">Reference proteome</keyword>
<organism evidence="2 3">
    <name type="scientific">Actinomadura hallensis</name>
    <dbReference type="NCBI Taxonomy" id="337895"/>
    <lineage>
        <taxon>Bacteria</taxon>
        <taxon>Bacillati</taxon>
        <taxon>Actinomycetota</taxon>
        <taxon>Actinomycetes</taxon>
        <taxon>Streptosporangiales</taxon>
        <taxon>Thermomonosporaceae</taxon>
        <taxon>Actinomadura</taxon>
    </lineage>
</organism>
<proteinExistence type="predicted"/>
<accession>A0A543I8Q2</accession>
<evidence type="ECO:0000313" key="2">
    <source>
        <dbReference type="EMBL" id="TQM66984.1"/>
    </source>
</evidence>
<name>A0A543I8Q2_9ACTN</name>
<evidence type="ECO:0000313" key="3">
    <source>
        <dbReference type="Proteomes" id="UP000316706"/>
    </source>
</evidence>
<dbReference type="Proteomes" id="UP000316706">
    <property type="component" value="Unassembled WGS sequence"/>
</dbReference>
<dbReference type="RefSeq" id="WP_141966051.1">
    <property type="nucleotide sequence ID" value="NZ_VFPO01000001.1"/>
</dbReference>
<dbReference type="EMBL" id="VFPO01000001">
    <property type="protein sequence ID" value="TQM66984.1"/>
    <property type="molecule type" value="Genomic_DNA"/>
</dbReference>
<reference evidence="2 3" key="1">
    <citation type="submission" date="2019-06" db="EMBL/GenBank/DDBJ databases">
        <title>Sequencing the genomes of 1000 actinobacteria strains.</title>
        <authorList>
            <person name="Klenk H.-P."/>
        </authorList>
    </citation>
    <scope>NUCLEOTIDE SEQUENCE [LARGE SCALE GENOMIC DNA]</scope>
    <source>
        <strain evidence="2 3">DSM 45043</strain>
    </source>
</reference>
<dbReference type="InterPro" id="IPR007278">
    <property type="entry name" value="DUF397"/>
</dbReference>
<gene>
    <name evidence="2" type="ORF">FHX41_0581</name>
</gene>
<dbReference type="AlphaFoldDB" id="A0A543I8Q2"/>
<protein>
    <submittedName>
        <fullName evidence="2">Uncharacterized protein DUF397</fullName>
    </submittedName>
</protein>
<evidence type="ECO:0000259" key="1">
    <source>
        <dbReference type="Pfam" id="PF04149"/>
    </source>
</evidence>
<sequence>MTIQWRKSTHSSGVNDEHCVELGQLSSGIGVRDSKNPDGGHLTLSTAEFTDLIDRIKHRPEDRT</sequence>
<comment type="caution">
    <text evidence="2">The sequence shown here is derived from an EMBL/GenBank/DDBJ whole genome shotgun (WGS) entry which is preliminary data.</text>
</comment>
<dbReference type="Pfam" id="PF04149">
    <property type="entry name" value="DUF397"/>
    <property type="match status" value="1"/>
</dbReference>
<dbReference type="OrthoDB" id="3481589at2"/>
<feature type="domain" description="DUF397" evidence="1">
    <location>
        <begin position="4"/>
        <end position="57"/>
    </location>
</feature>